<dbReference type="InterPro" id="IPR042047">
    <property type="entry name" value="SleB_dom1"/>
</dbReference>
<protein>
    <submittedName>
        <fullName evidence="1">Spore germination cell wall hydrolase CwlJ-like protein</fullName>
    </submittedName>
</protein>
<dbReference type="Gene3D" id="1.10.10.2520">
    <property type="entry name" value="Cell wall hydrolase SleB, domain 1"/>
    <property type="match status" value="1"/>
</dbReference>
<comment type="caution">
    <text evidence="1">The sequence shown here is derived from an EMBL/GenBank/DDBJ whole genome shotgun (WGS) entry which is preliminary data.</text>
</comment>
<name>A0ABS4IEU7_9BACI</name>
<keyword evidence="2" id="KW-1185">Reference proteome</keyword>
<sequence length="46" mass="5111">MLYFLAADINFLARLLRAEVEAEGKLGMLHVGAVTVNRARVECSDF</sequence>
<evidence type="ECO:0000313" key="2">
    <source>
        <dbReference type="Proteomes" id="UP001519345"/>
    </source>
</evidence>
<dbReference type="Proteomes" id="UP001519345">
    <property type="component" value="Unassembled WGS sequence"/>
</dbReference>
<dbReference type="EMBL" id="JAGGKX010000006">
    <property type="protein sequence ID" value="MBP1969453.1"/>
    <property type="molecule type" value="Genomic_DNA"/>
</dbReference>
<evidence type="ECO:0000313" key="1">
    <source>
        <dbReference type="EMBL" id="MBP1969453.1"/>
    </source>
</evidence>
<reference evidence="1 2" key="1">
    <citation type="submission" date="2021-03" db="EMBL/GenBank/DDBJ databases">
        <title>Genomic Encyclopedia of Type Strains, Phase IV (KMG-IV): sequencing the most valuable type-strain genomes for metagenomic binning, comparative biology and taxonomic classification.</title>
        <authorList>
            <person name="Goeker M."/>
        </authorList>
    </citation>
    <scope>NUCLEOTIDE SEQUENCE [LARGE SCALE GENOMIC DNA]</scope>
    <source>
        <strain evidence="1 2">DSM 25609</strain>
    </source>
</reference>
<gene>
    <name evidence="1" type="ORF">J2Z83_001557</name>
</gene>
<proteinExistence type="predicted"/>
<accession>A0ABS4IEU7</accession>
<organism evidence="1 2">
    <name type="scientific">Virgibacillus natechei</name>
    <dbReference type="NCBI Taxonomy" id="1216297"/>
    <lineage>
        <taxon>Bacteria</taxon>
        <taxon>Bacillati</taxon>
        <taxon>Bacillota</taxon>
        <taxon>Bacilli</taxon>
        <taxon>Bacillales</taxon>
        <taxon>Bacillaceae</taxon>
        <taxon>Virgibacillus</taxon>
    </lineage>
</organism>